<dbReference type="EMBL" id="LVJI01000007">
    <property type="protein sequence ID" value="OAB47280.1"/>
    <property type="molecule type" value="Genomic_DNA"/>
</dbReference>
<organism evidence="4 5">
    <name type="scientific">Paenibacillus antarcticus</name>
    <dbReference type="NCBI Taxonomy" id="253703"/>
    <lineage>
        <taxon>Bacteria</taxon>
        <taxon>Bacillati</taxon>
        <taxon>Bacillota</taxon>
        <taxon>Bacilli</taxon>
        <taxon>Bacillales</taxon>
        <taxon>Paenibacillaceae</taxon>
        <taxon>Paenibacillus</taxon>
    </lineage>
</organism>
<evidence type="ECO:0008006" key="6">
    <source>
        <dbReference type="Google" id="ProtNLM"/>
    </source>
</evidence>
<dbReference type="InterPro" id="IPR025672">
    <property type="entry name" value="Sigma_reg_C_dom"/>
</dbReference>
<dbReference type="Pfam" id="PF13791">
    <property type="entry name" value="Sigma_reg_C"/>
    <property type="match status" value="1"/>
</dbReference>
<keyword evidence="1" id="KW-0472">Membrane</keyword>
<evidence type="ECO:0000256" key="1">
    <source>
        <dbReference type="SAM" id="Phobius"/>
    </source>
</evidence>
<dbReference type="OrthoDB" id="1730160at2"/>
<dbReference type="RefSeq" id="WP_068647596.1">
    <property type="nucleotide sequence ID" value="NZ_CP043611.1"/>
</dbReference>
<feature type="domain" description="Sigma factor regulator N-terminal" evidence="3">
    <location>
        <begin position="16"/>
        <end position="103"/>
    </location>
</feature>
<evidence type="ECO:0000313" key="5">
    <source>
        <dbReference type="Proteomes" id="UP000077355"/>
    </source>
</evidence>
<evidence type="ECO:0000313" key="4">
    <source>
        <dbReference type="EMBL" id="OAB47280.1"/>
    </source>
</evidence>
<dbReference type="Proteomes" id="UP000077355">
    <property type="component" value="Unassembled WGS sequence"/>
</dbReference>
<dbReference type="Pfam" id="PF13800">
    <property type="entry name" value="Sigma_reg_N"/>
    <property type="match status" value="1"/>
</dbReference>
<comment type="caution">
    <text evidence="4">The sequence shown here is derived from an EMBL/GenBank/DDBJ whole genome shotgun (WGS) entry which is preliminary data.</text>
</comment>
<evidence type="ECO:0000259" key="3">
    <source>
        <dbReference type="Pfam" id="PF13800"/>
    </source>
</evidence>
<feature type="transmembrane region" description="Helical" evidence="1">
    <location>
        <begin position="28"/>
        <end position="49"/>
    </location>
</feature>
<gene>
    <name evidence="4" type="ORF">PBAT_06125</name>
</gene>
<keyword evidence="5" id="KW-1185">Reference proteome</keyword>
<sequence length="334" mass="38015">MDEDLNHFSFDEKQAKQLMRKAKLWSTLKMIGITVIVTPIVLVLLWYGFRTWSLHQAQKTMNEIVMYNEISAPNIHISHQTYDNNWFGGKIKTKTFKLIGEVPYVWESVESRYTLFGSTPRMYGSFGSIPLNISQISQSNESNQLIRYNSDTGDREMIFFHPEVSYDTYKDSISDLNQVDDTTLVELGLSFDKAYSYDEIQSLLPPDVQSVWWWVDAYTKDYLKYMKQVKMVLSADGMLIYGFHAEQFEVTGGMDTFITSVEQLRGSRNHSFKWAAGEIHKALAGDNNTLEEGDVTIIGAVVTGTAKQLQALQGLPFIKASTFGVLSDRISVPN</sequence>
<feature type="domain" description="Sigma factor regulator C-terminal" evidence="2">
    <location>
        <begin position="176"/>
        <end position="325"/>
    </location>
</feature>
<reference evidence="4 5" key="1">
    <citation type="submission" date="2016-03" db="EMBL/GenBank/DDBJ databases">
        <title>Draft genome sequence of Paenibacillus antarcticus CECT 5836.</title>
        <authorList>
            <person name="Shin S.-K."/>
            <person name="Yi H."/>
        </authorList>
    </citation>
    <scope>NUCLEOTIDE SEQUENCE [LARGE SCALE GENOMIC DNA]</scope>
    <source>
        <strain evidence="4 5">CECT 5836</strain>
    </source>
</reference>
<dbReference type="AlphaFoldDB" id="A0A168Q189"/>
<evidence type="ECO:0000259" key="2">
    <source>
        <dbReference type="Pfam" id="PF13791"/>
    </source>
</evidence>
<keyword evidence="1" id="KW-1133">Transmembrane helix</keyword>
<proteinExistence type="predicted"/>
<name>A0A168Q189_9BACL</name>
<accession>A0A168Q189</accession>
<protein>
    <recommendedName>
        <fullName evidence="6">Sigma factor regulator C-terminal domain-containing protein</fullName>
    </recommendedName>
</protein>
<dbReference type="InterPro" id="IPR029101">
    <property type="entry name" value="Sigma_reg_N"/>
</dbReference>
<keyword evidence="1" id="KW-0812">Transmembrane</keyword>